<feature type="region of interest" description="Disordered" evidence="18">
    <location>
        <begin position="1308"/>
        <end position="1387"/>
    </location>
</feature>
<dbReference type="FunFam" id="2.60.40.10:FF:000259">
    <property type="entry name" value="Host cell factor 1 (Predicted)"/>
    <property type="match status" value="1"/>
</dbReference>
<keyword evidence="10" id="KW-0832">Ubl conjugation</keyword>
<dbReference type="InterPro" id="IPR003961">
    <property type="entry name" value="FN3_dom"/>
</dbReference>
<dbReference type="GO" id="GO:0003713">
    <property type="term" value="F:transcription coactivator activity"/>
    <property type="evidence" value="ECO:0007669"/>
    <property type="project" value="TreeGrafter"/>
</dbReference>
<evidence type="ECO:0000256" key="13">
    <source>
        <dbReference type="ARBA" id="ARBA00023180"/>
    </source>
</evidence>
<evidence type="ECO:0000259" key="19">
    <source>
        <dbReference type="PROSITE" id="PS50853"/>
    </source>
</evidence>
<feature type="region of interest" description="Disordered" evidence="18">
    <location>
        <begin position="1450"/>
        <end position="1531"/>
    </location>
</feature>
<feature type="region of interest" description="Disordered" evidence="18">
    <location>
        <begin position="2008"/>
        <end position="2049"/>
    </location>
</feature>
<dbReference type="FunFam" id="2.120.10.80:FF:000008">
    <property type="entry name" value="host cell factor 1 isoform X1"/>
    <property type="match status" value="1"/>
</dbReference>
<evidence type="ECO:0000256" key="15">
    <source>
        <dbReference type="ARBA" id="ARBA00023306"/>
    </source>
</evidence>
<keyword evidence="6" id="KW-1017">Isopeptide bond</keyword>
<evidence type="ECO:0000313" key="21">
    <source>
        <dbReference type="RefSeq" id="XP_006877257.1"/>
    </source>
</evidence>
<dbReference type="SUPFAM" id="SSF49265">
    <property type="entry name" value="Fibronectin type III"/>
    <property type="match status" value="1"/>
</dbReference>
<evidence type="ECO:0000256" key="18">
    <source>
        <dbReference type="SAM" id="MobiDB-lite"/>
    </source>
</evidence>
<organism evidence="20 21">
    <name type="scientific">Chrysochloris asiatica</name>
    <name type="common">Cape golden mole</name>
    <dbReference type="NCBI Taxonomy" id="185453"/>
    <lineage>
        <taxon>Eukaryota</taxon>
        <taxon>Metazoa</taxon>
        <taxon>Chordata</taxon>
        <taxon>Craniata</taxon>
        <taxon>Vertebrata</taxon>
        <taxon>Euteleostomi</taxon>
        <taxon>Mammalia</taxon>
        <taxon>Eutheria</taxon>
        <taxon>Afrotheria</taxon>
        <taxon>Chrysochloridae</taxon>
        <taxon>Chrysochlorinae</taxon>
        <taxon>Chrysochloris</taxon>
    </lineage>
</organism>
<dbReference type="CTD" id="3054"/>
<dbReference type="PANTHER" id="PTHR46003:SF3">
    <property type="entry name" value="HOST CELL FACTOR 1"/>
    <property type="match status" value="1"/>
</dbReference>
<keyword evidence="20" id="KW-1185">Reference proteome</keyword>
<evidence type="ECO:0000256" key="14">
    <source>
        <dbReference type="ARBA" id="ARBA00023242"/>
    </source>
</evidence>
<dbReference type="CDD" id="cd00063">
    <property type="entry name" value="FN3"/>
    <property type="match status" value="2"/>
</dbReference>
<keyword evidence="7" id="KW-0597">Phosphoprotein</keyword>
<dbReference type="Gene3D" id="6.10.250.2590">
    <property type="match status" value="1"/>
</dbReference>
<dbReference type="InterPro" id="IPR043536">
    <property type="entry name" value="HCF1/2"/>
</dbReference>
<protein>
    <recommendedName>
        <fullName evidence="16">Host cell factor 1</fullName>
    </recommendedName>
    <alternativeName>
        <fullName evidence="17">C1 factor</fullName>
    </alternativeName>
</protein>
<feature type="domain" description="Fibronectin type-III" evidence="19">
    <location>
        <begin position="1811"/>
        <end position="1902"/>
    </location>
</feature>
<evidence type="ECO:0000256" key="6">
    <source>
        <dbReference type="ARBA" id="ARBA00022499"/>
    </source>
</evidence>
<evidence type="ECO:0000256" key="3">
    <source>
        <dbReference type="ARBA" id="ARBA00022441"/>
    </source>
</evidence>
<dbReference type="GO" id="GO:0006338">
    <property type="term" value="P:chromatin remodeling"/>
    <property type="evidence" value="ECO:0007669"/>
    <property type="project" value="TreeGrafter"/>
</dbReference>
<keyword evidence="12" id="KW-0007">Acetylation</keyword>
<feature type="compositionally biased region" description="Low complexity" evidence="18">
    <location>
        <begin position="1313"/>
        <end position="1325"/>
    </location>
</feature>
<dbReference type="OrthoDB" id="10001928at2759"/>
<feature type="compositionally biased region" description="Pro residues" evidence="18">
    <location>
        <begin position="1508"/>
        <end position="1517"/>
    </location>
</feature>
<keyword evidence="13" id="KW-0325">Glycoprotein</keyword>
<evidence type="ECO:0000256" key="9">
    <source>
        <dbReference type="ARBA" id="ARBA00022813"/>
    </source>
</evidence>
<evidence type="ECO:0000256" key="8">
    <source>
        <dbReference type="ARBA" id="ARBA00022737"/>
    </source>
</evidence>
<dbReference type="GeneID" id="102839196"/>
<dbReference type="SMART" id="SM00060">
    <property type="entry name" value="FN3"/>
    <property type="match status" value="3"/>
</dbReference>
<dbReference type="FunFam" id="2.60.40.10:FF:000443">
    <property type="entry name" value="host cell factor 1"/>
    <property type="match status" value="1"/>
</dbReference>
<feature type="compositionally biased region" description="Low complexity" evidence="18">
    <location>
        <begin position="1176"/>
        <end position="1185"/>
    </location>
</feature>
<evidence type="ECO:0000256" key="16">
    <source>
        <dbReference type="ARBA" id="ARBA00074287"/>
    </source>
</evidence>
<evidence type="ECO:0000313" key="20">
    <source>
        <dbReference type="Proteomes" id="UP000504623"/>
    </source>
</evidence>
<dbReference type="PROSITE" id="PS50853">
    <property type="entry name" value="FN3"/>
    <property type="match status" value="2"/>
</dbReference>
<feature type="compositionally biased region" description="Low complexity" evidence="18">
    <location>
        <begin position="1343"/>
        <end position="1369"/>
    </location>
</feature>
<comment type="subcellular location">
    <subcellularLocation>
        <location evidence="2">Cytoplasm</location>
    </subcellularLocation>
    <subcellularLocation>
        <location evidence="1">Nucleus</location>
    </subcellularLocation>
</comment>
<gene>
    <name evidence="21" type="primary">HCFC1</name>
</gene>
<name>A0A9B0U7F1_CHRAS</name>
<keyword evidence="15" id="KW-0131">Cell cycle</keyword>
<proteinExistence type="predicted"/>
<feature type="domain" description="Fibronectin type-III" evidence="19">
    <location>
        <begin position="1904"/>
        <end position="2020"/>
    </location>
</feature>
<evidence type="ECO:0000256" key="5">
    <source>
        <dbReference type="ARBA" id="ARBA00022490"/>
    </source>
</evidence>
<feature type="compositionally biased region" description="Polar residues" evidence="18">
    <location>
        <begin position="1471"/>
        <end position="1480"/>
    </location>
</feature>
<dbReference type="Gene3D" id="2.120.10.80">
    <property type="entry name" value="Kelch-type beta propeller"/>
    <property type="match status" value="2"/>
</dbReference>
<dbReference type="Gene3D" id="2.60.40.10">
    <property type="entry name" value="Immunoglobulins"/>
    <property type="match status" value="2"/>
</dbReference>
<dbReference type="InterPro" id="IPR036116">
    <property type="entry name" value="FN3_sf"/>
</dbReference>
<feature type="compositionally biased region" description="Low complexity" evidence="18">
    <location>
        <begin position="1481"/>
        <end position="1507"/>
    </location>
</feature>
<evidence type="ECO:0000256" key="12">
    <source>
        <dbReference type="ARBA" id="ARBA00022990"/>
    </source>
</evidence>
<feature type="region of interest" description="Disordered" evidence="18">
    <location>
        <begin position="1164"/>
        <end position="1185"/>
    </location>
</feature>
<evidence type="ECO:0000256" key="2">
    <source>
        <dbReference type="ARBA" id="ARBA00004496"/>
    </source>
</evidence>
<dbReference type="InterPro" id="IPR013783">
    <property type="entry name" value="Ig-like_fold"/>
</dbReference>
<feature type="compositionally biased region" description="Low complexity" evidence="18">
    <location>
        <begin position="1077"/>
        <end position="1100"/>
    </location>
</feature>
<evidence type="ECO:0000256" key="7">
    <source>
        <dbReference type="ARBA" id="ARBA00022553"/>
    </source>
</evidence>
<dbReference type="InterPro" id="IPR015915">
    <property type="entry name" value="Kelch-typ_b-propeller"/>
</dbReference>
<keyword evidence="9" id="KW-0068">Autocatalytic cleavage</keyword>
<dbReference type="GO" id="GO:0035097">
    <property type="term" value="C:histone methyltransferase complex"/>
    <property type="evidence" value="ECO:0007669"/>
    <property type="project" value="TreeGrafter"/>
</dbReference>
<evidence type="ECO:0000256" key="17">
    <source>
        <dbReference type="ARBA" id="ARBA00081526"/>
    </source>
</evidence>
<keyword evidence="14" id="KW-0539">Nucleus</keyword>
<feature type="region of interest" description="Disordered" evidence="18">
    <location>
        <begin position="1073"/>
        <end position="1111"/>
    </location>
</feature>
<keyword evidence="5" id="KW-0963">Cytoplasm</keyword>
<keyword evidence="11" id="KW-0156">Chromatin regulator</keyword>
<feature type="compositionally biased region" description="Pro residues" evidence="18">
    <location>
        <begin position="413"/>
        <end position="428"/>
    </location>
</feature>
<dbReference type="SUPFAM" id="SSF117281">
    <property type="entry name" value="Kelch motif"/>
    <property type="match status" value="1"/>
</dbReference>
<dbReference type="Proteomes" id="UP000504623">
    <property type="component" value="Unplaced"/>
</dbReference>
<keyword evidence="8" id="KW-0677">Repeat</keyword>
<sequence length="2049" mass="209937">MASAVSPANLPAVLLQPRWKRVVGWSGPVPRPRHGHRAVAIKELIVVFGGGNEGIVDELHVYNTATNQWFIPAVRGDIPPGCAAYGFVCDGTRLLVFGGMVEYGKYSNDLYELQASRWEWKRLKAKTPKNGPPPCPRLGHSFSLVGNKCYLFGGLANDSEDPKNNIPRYLNDLYILELRPGSGVVAWDIPITYGVLPPPRESHTAVVYTEKDNKKSKLVIYGGMSGCRLGDLWTLDIETLTWNKPSLSGVAPLPRSLHSATTIGNKMYVFGGWVPLVMDDVKVATHEKEWKCTNTLACLNLDTMAWESILMDTLEDNIPRARAGHCAVAINTRLYIWSGRDGYRKAWNNQVCCKDLWYLETEKPPPPSRVQLVRANTTSLEVSWGAVATADSYLLQLQKYDIPATAATATSPTPNPVPSVPANPPKSPAPAAAAPAVQPLTQVGITLLPQATAAPPTTTTIQVVPTVPTAARTQGVPAVLKVTGPQATTGTPLVTMRPASQAGKTPVTVTSLPAGVRMVVPTQSAQGTVIGSNPQMSGMAALAAAAAATQKIPPSSAPTVLSVPAGTTIVKTVAVTPGTTTLPATVKVASSPVMVSNPATRMLKTAAAQVGTSVSSAANTATRPIITVHKSGTVTVAQQAQVVTTVVGGVTKTITLVKSPISVPGGSALISNLGKVMSVVQTKPVQTSAVTGQASTGPVTQIIQTKGPLPAGTILKLVTSADGKPTTIITTTQASGAGSKPTILGISSVSPSTTKPGTTTIIKTIPMSAIITQAGATGVTSTPGIKSPITIITTKVMTSGTGAPAKIITAVPKIATGHGQQGVTQVVLKGAPGQPGTILRTVPMGGVRLVTPVTVSAVKPAVTTLVVKGTTGVTTLGTVTGTVSTSLAGAGGHSTSASLATPITTLGTIATLSSQVINPTAITVSAAQTTLTAAGGLTTPTITMQPVSQPTQVTLITAPSGVEAQPVHDLPVSILASPTTEQPTATVTIADSGQGDVQPGTVTLVCSNPPCETHETGTTNTATTTVVANLGHTQAPQVQFVCDRQEAGAPLVSSAVGQQNGSVVRVCSNPPCETHETGTTNTATTGTTSTATTATSTMSGQPECSNPPCETHETGITSTATTAMASIGSGQPAAGNQQREVHPTCAAGTSAVGRVAVGAALAEGSLSSGKPPPCHTRQTSSTRTTMTVRATGPLCAAPIRVSGLLLEAGSAGFAQLAPPSCRVGLGGTSNKDSPVAGLGQLVPLGRQPEIQHTHTTNTPTMARSAMGPGETQSAPKPACEKRQMTMAALEALLGPLAPGTQVCSNPPCETHETGTTNTATTSNAGGLQRACANPPCETHETGTTHTATTATSNSGSGQPEGGQQQAPASCPCETHQTTSTGTTMTVSVGALLPDDSAARRDLETILDPAAPSPAASQANPALLTPFPTQRVCSNPPCETHETGTTHTATTVTSNMSSNQDPPPAASDQGEAESTQSDSGNVASSSAVTTTVSSTLTRAVTTVTQSTPVPGPSVPPPEDLQVSPGPRQQLPPRQLLQPASTALLGEPADALTATQDPELQAAVDLSSTGDPSSGQEPASSAVVATVVVQPPPPTQSEVDQLALPQELMAEAQAGTTTLMVTGLTPEELAVTAAAEAAAQAAATEEAQALAIQAVLQAAQQAVMGTGEPMDTSEAATTVAQAELGHLSAEGQEGQPTTIPIVLTQQELAALVQQQQLQEAQAQAQHHLPTEALAPADSLNDPTIESNCLNELTAAVPSTVALLPSTATESLAPSNTFVAPQPVVVASPAKLQAAATLTEVANGIETMGGKPDPPPPPSKAPVKKENQWFDVGVIKGTNVMVTHYFLPPDDAAVSSDDWSSAPDYNQLKKQELQPGTAYKFRVAGVNACGRGPFSEISAFKTCLPGFPGAPCAIKISKSPDGAHLTWEPPSVTSGKIIEYSVYLAIQSTQASGEPKSAAPAQLAFMRVYCGPSPSCLVQSSSLSNAHIDYTTKPAIIFRIAARNEKGYGPATQVRWLQETSKDGSGTKPASKRPMSSPEMKSAPKKSKADGQ</sequence>
<evidence type="ECO:0000256" key="1">
    <source>
        <dbReference type="ARBA" id="ARBA00004123"/>
    </source>
</evidence>
<evidence type="ECO:0000256" key="4">
    <source>
        <dbReference type="ARBA" id="ARBA00022481"/>
    </source>
</evidence>
<evidence type="ECO:0000256" key="11">
    <source>
        <dbReference type="ARBA" id="ARBA00022853"/>
    </source>
</evidence>
<feature type="compositionally biased region" description="Low complexity" evidence="18">
    <location>
        <begin position="1377"/>
        <end position="1387"/>
    </location>
</feature>
<dbReference type="InterPro" id="IPR059124">
    <property type="entry name" value="Kelch_HCF"/>
</dbReference>
<reference evidence="21" key="1">
    <citation type="submission" date="2025-08" db="UniProtKB">
        <authorList>
            <consortium name="RefSeq"/>
        </authorList>
    </citation>
    <scope>IDENTIFICATION</scope>
    <source>
        <tissue evidence="21">Spleen</tissue>
    </source>
</reference>
<keyword evidence="3" id="KW-0880">Kelch repeat</keyword>
<keyword evidence="4" id="KW-0488">Methylation</keyword>
<dbReference type="Pfam" id="PF13854">
    <property type="entry name" value="Kelch_HCF"/>
    <property type="match status" value="1"/>
</dbReference>
<feature type="region of interest" description="Disordered" evidence="18">
    <location>
        <begin position="408"/>
        <end position="434"/>
    </location>
</feature>
<dbReference type="GO" id="GO:0005737">
    <property type="term" value="C:cytoplasm"/>
    <property type="evidence" value="ECO:0007669"/>
    <property type="project" value="UniProtKB-SubCell"/>
</dbReference>
<dbReference type="PANTHER" id="PTHR46003">
    <property type="entry name" value="HOST CELL FACTOR"/>
    <property type="match status" value="1"/>
</dbReference>
<dbReference type="RefSeq" id="XP_006877257.1">
    <property type="nucleotide sequence ID" value="XM_006877195.1"/>
</dbReference>
<accession>A0A9B0U7F1</accession>
<dbReference type="FunFam" id="2.120.10.80:FF:000015">
    <property type="entry name" value="host cell factor 1 isoform X1"/>
    <property type="match status" value="1"/>
</dbReference>
<evidence type="ECO:0000256" key="10">
    <source>
        <dbReference type="ARBA" id="ARBA00022843"/>
    </source>
</evidence>